<evidence type="ECO:0000313" key="3">
    <source>
        <dbReference type="Proteomes" id="UP000293852"/>
    </source>
</evidence>
<name>A0A4Q7M6G5_9MICO</name>
<sequence length="503" mass="55441">MTYGAVTRDLRHALAEVMQVRRPETVIGDYRRHGNEDGPAGLEPLLRHEALVDDIQRFRAVVFRATVTLARHAVANADHAPGLRPMLNLTSLLERFESVAAIREVPRTGQTRLTRPHKIPLVEAWRQAALASVALVERELPTLRNLVGMPGMVASRDAAQIAVALLRLDGRYENLKGWKSFGEKPGVDEVVALWTAADLARGWPYGDPARESYGTVIDQMGYRHPLSLSPSPAATVLNEMRASNAHLDGRLPSVMLLRYVAKGHLAISERLRRLAFEAGQMTKSEELLQRAGAYGMIGKELLNVNSGIMTDDLPADDLARNHLLASANALRDIGAVTKAEMAALTDAMLDADRIVSDILIKALRTSWFFEETDELGWYNIGVIKKGFRRWEPMTPAGHPDLVEVARSLGRDQLPLAAEPSGARDRAWFAGEIERTEIVPPSDDVALDSQHPRQLLRDLQRQIYEPGYAEAMAEHEAMWAAERSSGGHEYEPPTAATGTVGPGL</sequence>
<feature type="region of interest" description="Disordered" evidence="1">
    <location>
        <begin position="481"/>
        <end position="503"/>
    </location>
</feature>
<reference evidence="2 3" key="1">
    <citation type="submission" date="2019-02" db="EMBL/GenBank/DDBJ databases">
        <title>Sequencing the genomes of 1000 actinobacteria strains.</title>
        <authorList>
            <person name="Klenk H.-P."/>
        </authorList>
    </citation>
    <scope>NUCLEOTIDE SEQUENCE [LARGE SCALE GENOMIC DNA]</scope>
    <source>
        <strain evidence="2 3">DSM 16932</strain>
    </source>
</reference>
<keyword evidence="3" id="KW-1185">Reference proteome</keyword>
<gene>
    <name evidence="2" type="ORF">EV386_2556</name>
</gene>
<organism evidence="2 3">
    <name type="scientific">Xylanimonas ulmi</name>
    <dbReference type="NCBI Taxonomy" id="228973"/>
    <lineage>
        <taxon>Bacteria</taxon>
        <taxon>Bacillati</taxon>
        <taxon>Actinomycetota</taxon>
        <taxon>Actinomycetes</taxon>
        <taxon>Micrococcales</taxon>
        <taxon>Promicromonosporaceae</taxon>
        <taxon>Xylanimonas</taxon>
    </lineage>
</organism>
<proteinExistence type="predicted"/>
<accession>A0A4Q7M6G5</accession>
<dbReference type="AlphaFoldDB" id="A0A4Q7M6G5"/>
<evidence type="ECO:0000313" key="2">
    <source>
        <dbReference type="EMBL" id="RZS62232.1"/>
    </source>
</evidence>
<comment type="caution">
    <text evidence="2">The sequence shown here is derived from an EMBL/GenBank/DDBJ whole genome shotgun (WGS) entry which is preliminary data.</text>
</comment>
<evidence type="ECO:0000256" key="1">
    <source>
        <dbReference type="SAM" id="MobiDB-lite"/>
    </source>
</evidence>
<protein>
    <submittedName>
        <fullName evidence="2">Uncharacterized protein</fullName>
    </submittedName>
</protein>
<dbReference type="Proteomes" id="UP000293852">
    <property type="component" value="Unassembled WGS sequence"/>
</dbReference>
<dbReference type="EMBL" id="SGWX01000001">
    <property type="protein sequence ID" value="RZS62232.1"/>
    <property type="molecule type" value="Genomic_DNA"/>
</dbReference>